<dbReference type="Gene3D" id="2.60.120.10">
    <property type="entry name" value="Jelly Rolls"/>
    <property type="match status" value="1"/>
</dbReference>
<proteinExistence type="predicted"/>
<dbReference type="Proteomes" id="UP000076532">
    <property type="component" value="Unassembled WGS sequence"/>
</dbReference>
<dbReference type="InterPro" id="IPR014710">
    <property type="entry name" value="RmlC-like_jellyroll"/>
</dbReference>
<dbReference type="OrthoDB" id="504210at2759"/>
<name>A0A166L9Y7_9AGAM</name>
<organism evidence="1 2">
    <name type="scientific">Athelia psychrophila</name>
    <dbReference type="NCBI Taxonomy" id="1759441"/>
    <lineage>
        <taxon>Eukaryota</taxon>
        <taxon>Fungi</taxon>
        <taxon>Dikarya</taxon>
        <taxon>Basidiomycota</taxon>
        <taxon>Agaricomycotina</taxon>
        <taxon>Agaricomycetes</taxon>
        <taxon>Agaricomycetidae</taxon>
        <taxon>Atheliales</taxon>
        <taxon>Atheliaceae</taxon>
        <taxon>Athelia</taxon>
    </lineage>
</organism>
<dbReference type="InterPro" id="IPR011051">
    <property type="entry name" value="RmlC_Cupin_sf"/>
</dbReference>
<gene>
    <name evidence="1" type="ORF">FIBSPDRAFT_1043328</name>
</gene>
<dbReference type="EMBL" id="KV417537">
    <property type="protein sequence ID" value="KZP22731.1"/>
    <property type="molecule type" value="Genomic_DNA"/>
</dbReference>
<reference evidence="1 2" key="1">
    <citation type="journal article" date="2016" name="Mol. Biol. Evol.">
        <title>Comparative Genomics of Early-Diverging Mushroom-Forming Fungi Provides Insights into the Origins of Lignocellulose Decay Capabilities.</title>
        <authorList>
            <person name="Nagy L.G."/>
            <person name="Riley R."/>
            <person name="Tritt A."/>
            <person name="Adam C."/>
            <person name="Daum C."/>
            <person name="Floudas D."/>
            <person name="Sun H."/>
            <person name="Yadav J.S."/>
            <person name="Pangilinan J."/>
            <person name="Larsson K.H."/>
            <person name="Matsuura K."/>
            <person name="Barry K."/>
            <person name="Labutti K."/>
            <person name="Kuo R."/>
            <person name="Ohm R.A."/>
            <person name="Bhattacharya S.S."/>
            <person name="Shirouzu T."/>
            <person name="Yoshinaga Y."/>
            <person name="Martin F.M."/>
            <person name="Grigoriev I.V."/>
            <person name="Hibbett D.S."/>
        </authorList>
    </citation>
    <scope>NUCLEOTIDE SEQUENCE [LARGE SCALE GENOMIC DNA]</scope>
    <source>
        <strain evidence="1 2">CBS 109695</strain>
    </source>
</reference>
<dbReference type="SUPFAM" id="SSF51182">
    <property type="entry name" value="RmlC-like cupins"/>
    <property type="match status" value="1"/>
</dbReference>
<evidence type="ECO:0000313" key="1">
    <source>
        <dbReference type="EMBL" id="KZP22731.1"/>
    </source>
</evidence>
<sequence>MWIPSYPGDERFDFGDGAYMILHHNGPDNLVSTNIIPAASSLFIPYHLHPKSNETMKVFKGKLSATINGKLVVTTPDSGGVLHIPAGTRHGFQKVPGQEDLIFSESTEPWPDRKKVFFSDLMLGCAAKEVSIVGAMASFYRDDDIVLCIGDWSPLWLGRLIVFLVGGLIGDKLGFAPRGNVKAD</sequence>
<evidence type="ECO:0008006" key="3">
    <source>
        <dbReference type="Google" id="ProtNLM"/>
    </source>
</evidence>
<protein>
    <recommendedName>
        <fullName evidence="3">Cupin 2 conserved barrel domain-containing protein</fullName>
    </recommendedName>
</protein>
<evidence type="ECO:0000313" key="2">
    <source>
        <dbReference type="Proteomes" id="UP000076532"/>
    </source>
</evidence>
<dbReference type="AlphaFoldDB" id="A0A166L9Y7"/>
<keyword evidence="2" id="KW-1185">Reference proteome</keyword>
<accession>A0A166L9Y7</accession>